<dbReference type="PRINTS" id="PR01100">
    <property type="entry name" value="SHIKIMTKNASE"/>
</dbReference>
<feature type="binding site" evidence="7">
    <location>
        <position position="133"/>
    </location>
    <ligand>
        <name>substrate</name>
    </ligand>
</feature>
<dbReference type="InterPro" id="IPR031322">
    <property type="entry name" value="Shikimate/glucono_kinase"/>
</dbReference>
<dbReference type="GO" id="GO:0008652">
    <property type="term" value="P:amino acid biosynthetic process"/>
    <property type="evidence" value="ECO:0007669"/>
    <property type="project" value="UniProtKB-KW"/>
</dbReference>
<dbReference type="GO" id="GO:0004765">
    <property type="term" value="F:shikimate kinase activity"/>
    <property type="evidence" value="ECO:0007669"/>
    <property type="project" value="UniProtKB-UniRule"/>
</dbReference>
<evidence type="ECO:0000256" key="7">
    <source>
        <dbReference type="HAMAP-Rule" id="MF_00109"/>
    </source>
</evidence>
<name>A0A1V9V9E6_9BACT</name>
<feature type="binding site" evidence="7">
    <location>
        <position position="53"/>
    </location>
    <ligand>
        <name>substrate</name>
    </ligand>
</feature>
<dbReference type="Proteomes" id="UP000192599">
    <property type="component" value="Unassembled WGS sequence"/>
</dbReference>
<keyword evidence="7" id="KW-0460">Magnesium</keyword>
<sequence length="164" mass="18964">MVGINSHFREDGKEEVGINSHFQYVIDTDDLIESMENRAIKKIFAVDGEAYFRNLEKKTALWLEESVENTIISTGGGFYRQENLKNIGTVIYLKSSFDGILKRIKKAPNAKNKLKKRPLLQNKKEAMKLYDTRVKEYERVADIIVDVENRDLKLIVKEILGQIK</sequence>
<keyword evidence="2 7" id="KW-0808">Transferase</keyword>
<proteinExistence type="inferred from homology"/>
<reference evidence="8 9" key="1">
    <citation type="submission" date="2017-04" db="EMBL/GenBank/DDBJ databases">
        <title>Accumulation and expression of multiple antibiotic resistance genes in Arcobacter cryaerophilus that thrives in sewage.</title>
        <authorList>
            <person name="Millar J.A."/>
            <person name="Raghavan R."/>
        </authorList>
    </citation>
    <scope>NUCLEOTIDE SEQUENCE [LARGE SCALE GENOMIC DNA]</scope>
    <source>
        <strain evidence="8 9">AZT-1</strain>
    </source>
</reference>
<dbReference type="UniPathway" id="UPA00053">
    <property type="reaction ID" value="UER00088"/>
</dbReference>
<dbReference type="EMBL" id="LNTC01000234">
    <property type="protein sequence ID" value="OQR40717.1"/>
    <property type="molecule type" value="Genomic_DNA"/>
</dbReference>
<dbReference type="Pfam" id="PF01202">
    <property type="entry name" value="SKI"/>
    <property type="match status" value="1"/>
</dbReference>
<keyword evidence="7" id="KW-0963">Cytoplasm</keyword>
<organism evidence="8 9">
    <name type="scientific">Aliarcobacter cryaerophilus</name>
    <dbReference type="NCBI Taxonomy" id="28198"/>
    <lineage>
        <taxon>Bacteria</taxon>
        <taxon>Pseudomonadati</taxon>
        <taxon>Campylobacterota</taxon>
        <taxon>Epsilonproteobacteria</taxon>
        <taxon>Campylobacterales</taxon>
        <taxon>Arcobacteraceae</taxon>
        <taxon>Aliarcobacter</taxon>
    </lineage>
</organism>
<dbReference type="GO" id="GO:0005524">
    <property type="term" value="F:ATP binding"/>
    <property type="evidence" value="ECO:0007669"/>
    <property type="project" value="UniProtKB-UniRule"/>
</dbReference>
<comment type="function">
    <text evidence="7">Catalyzes the specific phosphorylation of the 3-hydroxyl group of shikimic acid using ATP as a cosubstrate.</text>
</comment>
<evidence type="ECO:0000256" key="1">
    <source>
        <dbReference type="ARBA" id="ARBA00022605"/>
    </source>
</evidence>
<dbReference type="SUPFAM" id="SSF52540">
    <property type="entry name" value="P-loop containing nucleoside triphosphate hydrolases"/>
    <property type="match status" value="1"/>
</dbReference>
<feature type="binding site" evidence="7">
    <location>
        <position position="150"/>
    </location>
    <ligand>
        <name>ATP</name>
        <dbReference type="ChEBI" id="CHEBI:30616"/>
    </ligand>
</feature>
<comment type="caution">
    <text evidence="7">Lacks conserved residue(s) required for the propagation of feature annotation.</text>
</comment>
<dbReference type="HAMAP" id="MF_00109">
    <property type="entry name" value="Shikimate_kinase"/>
    <property type="match status" value="1"/>
</dbReference>
<dbReference type="PANTHER" id="PTHR21087">
    <property type="entry name" value="SHIKIMATE KINASE"/>
    <property type="match status" value="1"/>
</dbReference>
<keyword evidence="5 7" id="KW-0067">ATP-binding</keyword>
<comment type="catalytic activity">
    <reaction evidence="7">
        <text>shikimate + ATP = 3-phosphoshikimate + ADP + H(+)</text>
        <dbReference type="Rhea" id="RHEA:13121"/>
        <dbReference type="ChEBI" id="CHEBI:15378"/>
        <dbReference type="ChEBI" id="CHEBI:30616"/>
        <dbReference type="ChEBI" id="CHEBI:36208"/>
        <dbReference type="ChEBI" id="CHEBI:145989"/>
        <dbReference type="ChEBI" id="CHEBI:456216"/>
        <dbReference type="EC" id="2.7.1.71"/>
    </reaction>
</comment>
<keyword evidence="4 7" id="KW-0418">Kinase</keyword>
<dbReference type="Gene3D" id="3.40.50.300">
    <property type="entry name" value="P-loop containing nucleotide triphosphate hydrolases"/>
    <property type="match status" value="1"/>
</dbReference>
<dbReference type="GO" id="GO:0009423">
    <property type="term" value="P:chorismate biosynthetic process"/>
    <property type="evidence" value="ECO:0007669"/>
    <property type="project" value="UniProtKB-UniRule"/>
</dbReference>
<evidence type="ECO:0000256" key="4">
    <source>
        <dbReference type="ARBA" id="ARBA00022777"/>
    </source>
</evidence>
<dbReference type="EC" id="2.7.1.71" evidence="7"/>
<dbReference type="AlphaFoldDB" id="A0A1V9V9E6"/>
<comment type="similarity">
    <text evidence="7">Belongs to the shikimate kinase family.</text>
</comment>
<feature type="binding site" evidence="7">
    <location>
        <position position="76"/>
    </location>
    <ligand>
        <name>substrate</name>
    </ligand>
</feature>
<evidence type="ECO:0000256" key="2">
    <source>
        <dbReference type="ARBA" id="ARBA00022679"/>
    </source>
</evidence>
<dbReference type="GO" id="GO:0005829">
    <property type="term" value="C:cytosol"/>
    <property type="evidence" value="ECO:0007669"/>
    <property type="project" value="TreeGrafter"/>
</dbReference>
<dbReference type="InterPro" id="IPR000623">
    <property type="entry name" value="Shikimate_kinase/TSH1"/>
</dbReference>
<keyword evidence="1 7" id="KW-0028">Amino-acid biosynthesis</keyword>
<dbReference type="InterPro" id="IPR027417">
    <property type="entry name" value="P-loop_NTPase"/>
</dbReference>
<evidence type="ECO:0000256" key="5">
    <source>
        <dbReference type="ARBA" id="ARBA00022840"/>
    </source>
</evidence>
<dbReference type="GO" id="GO:0000287">
    <property type="term" value="F:magnesium ion binding"/>
    <property type="evidence" value="ECO:0007669"/>
    <property type="project" value="UniProtKB-UniRule"/>
</dbReference>
<dbReference type="GO" id="GO:0009073">
    <property type="term" value="P:aromatic amino acid family biosynthetic process"/>
    <property type="evidence" value="ECO:0007669"/>
    <property type="project" value="UniProtKB-KW"/>
</dbReference>
<dbReference type="PANTHER" id="PTHR21087:SF16">
    <property type="entry name" value="SHIKIMATE KINASE 1, CHLOROPLASTIC"/>
    <property type="match status" value="1"/>
</dbReference>
<keyword evidence="7" id="KW-0479">Metal-binding</keyword>
<comment type="pathway">
    <text evidence="7">Metabolic intermediate biosynthesis; chorismate biosynthesis; chorismate from D-erythrose 4-phosphate and phosphoenolpyruvate: step 5/7.</text>
</comment>
<feature type="binding site" evidence="7">
    <location>
        <position position="29"/>
    </location>
    <ligand>
        <name>substrate</name>
    </ligand>
</feature>
<accession>A0A1V9V9E6</accession>
<comment type="subcellular location">
    <subcellularLocation>
        <location evidence="7">Cytoplasm</location>
    </subcellularLocation>
</comment>
<feature type="binding site" evidence="7">
    <location>
        <begin position="15"/>
        <end position="20"/>
    </location>
    <ligand>
        <name>ATP</name>
        <dbReference type="ChEBI" id="CHEBI:30616"/>
    </ligand>
</feature>
<evidence type="ECO:0000313" key="8">
    <source>
        <dbReference type="EMBL" id="OQR40717.1"/>
    </source>
</evidence>
<comment type="caution">
    <text evidence="8">The sequence shown here is derived from an EMBL/GenBank/DDBJ whole genome shotgun (WGS) entry which is preliminary data.</text>
</comment>
<keyword evidence="6 7" id="KW-0057">Aromatic amino acid biosynthesis</keyword>
<evidence type="ECO:0000256" key="3">
    <source>
        <dbReference type="ARBA" id="ARBA00022741"/>
    </source>
</evidence>
<evidence type="ECO:0000256" key="6">
    <source>
        <dbReference type="ARBA" id="ARBA00023141"/>
    </source>
</evidence>
<comment type="cofactor">
    <cofactor evidence="7">
        <name>Mg(2+)</name>
        <dbReference type="ChEBI" id="CHEBI:18420"/>
    </cofactor>
    <text evidence="7">Binds 1 Mg(2+) ion per subunit.</text>
</comment>
<feature type="binding site" evidence="7">
    <location>
        <position position="117"/>
    </location>
    <ligand>
        <name>ATP</name>
        <dbReference type="ChEBI" id="CHEBI:30616"/>
    </ligand>
</feature>
<keyword evidence="3 7" id="KW-0547">Nucleotide-binding</keyword>
<evidence type="ECO:0000313" key="9">
    <source>
        <dbReference type="Proteomes" id="UP000192599"/>
    </source>
</evidence>
<gene>
    <name evidence="7" type="primary">aroK</name>
    <name evidence="8" type="ORF">AS859_10005</name>
</gene>
<comment type="subunit">
    <text evidence="7">Monomer.</text>
</comment>
<protein>
    <recommendedName>
        <fullName evidence="7">Shikimate kinase</fullName>
        <shortName evidence="7">SK</shortName>
        <ecNumber evidence="7">2.7.1.71</ecNumber>
    </recommendedName>
</protein>